<name>A0ABW3D5A7_9BACL</name>
<evidence type="ECO:0000256" key="4">
    <source>
        <dbReference type="ARBA" id="ARBA00023163"/>
    </source>
</evidence>
<accession>A0ABW3D5A7</accession>
<dbReference type="InterPro" id="IPR036388">
    <property type="entry name" value="WH-like_DNA-bd_sf"/>
</dbReference>
<dbReference type="Proteomes" id="UP001597120">
    <property type="component" value="Unassembled WGS sequence"/>
</dbReference>
<dbReference type="SUPFAM" id="SSF46785">
    <property type="entry name" value="Winged helix' DNA-binding domain"/>
    <property type="match status" value="1"/>
</dbReference>
<dbReference type="RefSeq" id="WP_379285990.1">
    <property type="nucleotide sequence ID" value="NZ_JBHTIU010000008.1"/>
</dbReference>
<sequence length="124" mass="14395">MISRISSSEWEIMKNLWNAKKPLTANEIIQSLKVQTNWSPKTVRTLIGRLVQKNVIGIDHTGPSYKYYPLVTEEEGTKLETHSFLAKMRGISIKPILVHFLDEQKLSKEDIMELKNLLEKKEEE</sequence>
<gene>
    <name evidence="5" type="ORF">ACFQ03_03085</name>
</gene>
<protein>
    <submittedName>
        <fullName evidence="5">BlaI/MecI/CopY family transcriptional regulator</fullName>
    </submittedName>
</protein>
<dbReference type="Gene3D" id="1.10.10.10">
    <property type="entry name" value="Winged helix-like DNA-binding domain superfamily/Winged helix DNA-binding domain"/>
    <property type="match status" value="1"/>
</dbReference>
<evidence type="ECO:0000313" key="5">
    <source>
        <dbReference type="EMBL" id="MFD0868121.1"/>
    </source>
</evidence>
<dbReference type="EMBL" id="JBHTIU010000008">
    <property type="protein sequence ID" value="MFD0868121.1"/>
    <property type="molecule type" value="Genomic_DNA"/>
</dbReference>
<organism evidence="5 6">
    <name type="scientific">Paenibacillus residui</name>
    <dbReference type="NCBI Taxonomy" id="629724"/>
    <lineage>
        <taxon>Bacteria</taxon>
        <taxon>Bacillati</taxon>
        <taxon>Bacillota</taxon>
        <taxon>Bacilli</taxon>
        <taxon>Bacillales</taxon>
        <taxon>Paenibacillaceae</taxon>
        <taxon>Paenibacillus</taxon>
    </lineage>
</organism>
<dbReference type="InterPro" id="IPR005650">
    <property type="entry name" value="BlaI_family"/>
</dbReference>
<proteinExistence type="inferred from homology"/>
<evidence type="ECO:0000256" key="3">
    <source>
        <dbReference type="ARBA" id="ARBA00023125"/>
    </source>
</evidence>
<reference evidence="6" key="1">
    <citation type="journal article" date="2019" name="Int. J. Syst. Evol. Microbiol.">
        <title>The Global Catalogue of Microorganisms (GCM) 10K type strain sequencing project: providing services to taxonomists for standard genome sequencing and annotation.</title>
        <authorList>
            <consortium name="The Broad Institute Genomics Platform"/>
            <consortium name="The Broad Institute Genome Sequencing Center for Infectious Disease"/>
            <person name="Wu L."/>
            <person name="Ma J."/>
        </authorList>
    </citation>
    <scope>NUCLEOTIDE SEQUENCE [LARGE SCALE GENOMIC DNA]</scope>
    <source>
        <strain evidence="6">CCUG 57263</strain>
    </source>
</reference>
<keyword evidence="6" id="KW-1185">Reference proteome</keyword>
<dbReference type="Gene3D" id="1.10.4040.10">
    <property type="entry name" value="Penicillinase repressor domain"/>
    <property type="match status" value="1"/>
</dbReference>
<evidence type="ECO:0000256" key="2">
    <source>
        <dbReference type="ARBA" id="ARBA00023015"/>
    </source>
</evidence>
<dbReference type="InterPro" id="IPR036390">
    <property type="entry name" value="WH_DNA-bd_sf"/>
</dbReference>
<dbReference type="PIRSF" id="PIRSF019455">
    <property type="entry name" value="CopR_AtkY"/>
    <property type="match status" value="1"/>
</dbReference>
<dbReference type="Pfam" id="PF03965">
    <property type="entry name" value="Penicillinase_R"/>
    <property type="match status" value="1"/>
</dbReference>
<keyword evidence="4" id="KW-0804">Transcription</keyword>
<comment type="similarity">
    <text evidence="1">Belongs to the BlaI transcriptional regulatory family.</text>
</comment>
<evidence type="ECO:0000313" key="6">
    <source>
        <dbReference type="Proteomes" id="UP001597120"/>
    </source>
</evidence>
<comment type="caution">
    <text evidence="5">The sequence shown here is derived from an EMBL/GenBank/DDBJ whole genome shotgun (WGS) entry which is preliminary data.</text>
</comment>
<keyword evidence="3" id="KW-0238">DNA-binding</keyword>
<keyword evidence="2" id="KW-0805">Transcription regulation</keyword>
<evidence type="ECO:0000256" key="1">
    <source>
        <dbReference type="ARBA" id="ARBA00011046"/>
    </source>
</evidence>